<dbReference type="InterPro" id="IPR014729">
    <property type="entry name" value="Rossmann-like_a/b/a_fold"/>
</dbReference>
<dbReference type="RefSeq" id="WP_066395070.1">
    <property type="nucleotide sequence ID" value="NZ_JAGIKZ010000001.1"/>
</dbReference>
<dbReference type="InterPro" id="IPR003848">
    <property type="entry name" value="DUF218"/>
</dbReference>
<evidence type="ECO:0000259" key="2">
    <source>
        <dbReference type="Pfam" id="PF02698"/>
    </source>
</evidence>
<comment type="caution">
    <text evidence="3">The sequence shown here is derived from an EMBL/GenBank/DDBJ whole genome shotgun (WGS) entry which is preliminary data.</text>
</comment>
<reference evidence="3 4" key="1">
    <citation type="submission" date="2021-03" db="EMBL/GenBank/DDBJ databases">
        <title>Genomic Encyclopedia of Type Strains, Phase IV (KMG-IV): sequencing the most valuable type-strain genomes for metagenomic binning, comparative biology and taxonomic classification.</title>
        <authorList>
            <person name="Goeker M."/>
        </authorList>
    </citation>
    <scope>NUCLEOTIDE SEQUENCE [LARGE SCALE GENOMIC DNA]</scope>
    <source>
        <strain evidence="3 4">DSM 26675</strain>
    </source>
</reference>
<name>A0ABS4R988_9BACI</name>
<evidence type="ECO:0000313" key="4">
    <source>
        <dbReference type="Proteomes" id="UP001519293"/>
    </source>
</evidence>
<proteinExistence type="predicted"/>
<sequence>MKKYLFIFCMILLIPLLIIFIIHIQIIQTAKQTPPASIPYLIVLGAKVNGEEMSLSLRNRAQTALTYLNDHPDTKVIVTGGQGKGEKITEAEALQRFFIENKISMERILKEDRSTSTFENLKFTKDLYAIDEAVIVSNDFHLYRATSFAKKLGIQGYPLAAETPLVVKTTLYIREYAAVIKMMIFGS</sequence>
<evidence type="ECO:0000313" key="3">
    <source>
        <dbReference type="EMBL" id="MBP2239458.1"/>
    </source>
</evidence>
<keyword evidence="1" id="KW-0472">Membrane</keyword>
<protein>
    <submittedName>
        <fullName evidence="3">Uncharacterized SAM-binding protein YcdF (DUF218 family)</fullName>
    </submittedName>
</protein>
<dbReference type="Gene3D" id="3.40.50.620">
    <property type="entry name" value="HUPs"/>
    <property type="match status" value="1"/>
</dbReference>
<dbReference type="InterPro" id="IPR051599">
    <property type="entry name" value="Cell_Envelope_Assoc"/>
</dbReference>
<keyword evidence="1" id="KW-0812">Transmembrane</keyword>
<dbReference type="Proteomes" id="UP001519293">
    <property type="component" value="Unassembled WGS sequence"/>
</dbReference>
<organism evidence="3 4">
    <name type="scientific">Cytobacillus eiseniae</name>
    <dbReference type="NCBI Taxonomy" id="762947"/>
    <lineage>
        <taxon>Bacteria</taxon>
        <taxon>Bacillati</taxon>
        <taxon>Bacillota</taxon>
        <taxon>Bacilli</taxon>
        <taxon>Bacillales</taxon>
        <taxon>Bacillaceae</taxon>
        <taxon>Cytobacillus</taxon>
    </lineage>
</organism>
<dbReference type="Pfam" id="PF02698">
    <property type="entry name" value="DUF218"/>
    <property type="match status" value="1"/>
</dbReference>
<feature type="domain" description="DUF218" evidence="2">
    <location>
        <begin position="40"/>
        <end position="177"/>
    </location>
</feature>
<dbReference type="PANTHER" id="PTHR30336">
    <property type="entry name" value="INNER MEMBRANE PROTEIN, PROBABLE PERMEASE"/>
    <property type="match status" value="1"/>
</dbReference>
<evidence type="ECO:0000256" key="1">
    <source>
        <dbReference type="SAM" id="Phobius"/>
    </source>
</evidence>
<accession>A0ABS4R988</accession>
<dbReference type="PANTHER" id="PTHR30336:SF4">
    <property type="entry name" value="ENVELOPE BIOGENESIS FACTOR ELYC"/>
    <property type="match status" value="1"/>
</dbReference>
<feature type="transmembrane region" description="Helical" evidence="1">
    <location>
        <begin position="5"/>
        <end position="27"/>
    </location>
</feature>
<keyword evidence="1" id="KW-1133">Transmembrane helix</keyword>
<keyword evidence="4" id="KW-1185">Reference proteome</keyword>
<gene>
    <name evidence="3" type="ORF">J2Z40_000011</name>
</gene>
<dbReference type="CDD" id="cd06259">
    <property type="entry name" value="YdcF-like"/>
    <property type="match status" value="1"/>
</dbReference>
<dbReference type="EMBL" id="JAGIKZ010000001">
    <property type="protein sequence ID" value="MBP2239458.1"/>
    <property type="molecule type" value="Genomic_DNA"/>
</dbReference>